<dbReference type="OrthoDB" id="1898716at2759"/>
<accession>A0A1R3INH9</accession>
<comment type="caution">
    <text evidence="1">The sequence shown here is derived from an EMBL/GenBank/DDBJ whole genome shotgun (WGS) entry which is preliminary data.</text>
</comment>
<dbReference type="EMBL" id="AWWV01009766">
    <property type="protein sequence ID" value="OMO84138.1"/>
    <property type="molecule type" value="Genomic_DNA"/>
</dbReference>
<dbReference type="Gramene" id="OMO84138">
    <property type="protein sequence ID" value="OMO84138"/>
    <property type="gene ID" value="CCACVL1_10980"/>
</dbReference>
<dbReference type="AlphaFoldDB" id="A0A1R3INH9"/>
<evidence type="ECO:0000313" key="1">
    <source>
        <dbReference type="EMBL" id="OMO84138.1"/>
    </source>
</evidence>
<dbReference type="Proteomes" id="UP000188268">
    <property type="component" value="Unassembled WGS sequence"/>
</dbReference>
<reference evidence="1 2" key="1">
    <citation type="submission" date="2013-09" db="EMBL/GenBank/DDBJ databases">
        <title>Corchorus capsularis genome sequencing.</title>
        <authorList>
            <person name="Alam M."/>
            <person name="Haque M.S."/>
            <person name="Islam M.S."/>
            <person name="Emdad E.M."/>
            <person name="Islam M.M."/>
            <person name="Ahmed B."/>
            <person name="Halim A."/>
            <person name="Hossen Q.M.M."/>
            <person name="Hossain M.Z."/>
            <person name="Ahmed R."/>
            <person name="Khan M.M."/>
            <person name="Islam R."/>
            <person name="Rashid M.M."/>
            <person name="Khan S.A."/>
            <person name="Rahman M.S."/>
            <person name="Alam M."/>
        </authorList>
    </citation>
    <scope>NUCLEOTIDE SEQUENCE [LARGE SCALE GENOMIC DNA]</scope>
    <source>
        <strain evidence="2">cv. CVL-1</strain>
        <tissue evidence="1">Whole seedling</tissue>
    </source>
</reference>
<organism evidence="1 2">
    <name type="scientific">Corchorus capsularis</name>
    <name type="common">Jute</name>
    <dbReference type="NCBI Taxonomy" id="210143"/>
    <lineage>
        <taxon>Eukaryota</taxon>
        <taxon>Viridiplantae</taxon>
        <taxon>Streptophyta</taxon>
        <taxon>Embryophyta</taxon>
        <taxon>Tracheophyta</taxon>
        <taxon>Spermatophyta</taxon>
        <taxon>Magnoliopsida</taxon>
        <taxon>eudicotyledons</taxon>
        <taxon>Gunneridae</taxon>
        <taxon>Pentapetalae</taxon>
        <taxon>rosids</taxon>
        <taxon>malvids</taxon>
        <taxon>Malvales</taxon>
        <taxon>Malvaceae</taxon>
        <taxon>Grewioideae</taxon>
        <taxon>Apeibeae</taxon>
        <taxon>Corchorus</taxon>
    </lineage>
</organism>
<name>A0A1R3INH9_COCAP</name>
<evidence type="ECO:0000313" key="2">
    <source>
        <dbReference type="Proteomes" id="UP000188268"/>
    </source>
</evidence>
<gene>
    <name evidence="1" type="ORF">CCACVL1_10980</name>
</gene>
<proteinExistence type="predicted"/>
<keyword evidence="2" id="KW-1185">Reference proteome</keyword>
<protein>
    <submittedName>
        <fullName evidence="1">Putative MADS-box transcription factor</fullName>
    </submittedName>
</protein>
<sequence length="52" mass="6190">MDRTIGKYRSELGLPDSRNPQFRTMEFWRSEIEELKRSITTLEARLKYGIGI</sequence>